<dbReference type="Proteomes" id="UP001633002">
    <property type="component" value="Unassembled WGS sequence"/>
</dbReference>
<evidence type="ECO:0000313" key="6">
    <source>
        <dbReference type="Proteomes" id="UP001633002"/>
    </source>
</evidence>
<dbReference type="AlphaFoldDB" id="A0ABD3I7D2"/>
<keyword evidence="6" id="KW-1185">Reference proteome</keyword>
<sequence length="521" mass="58230">MDSLSIGSIEGNAEANVWLVPVVYISHVRPFLRFAKQLARHGVTVTLFCNKEDAERLGIDGPNNTILGSWKREGIDFRLRDFGVEGRQIADGLGGECDDQTRLRLEQNKWTRAIDEQTEKFELILKWELERGQSKPTCIISDYWCPGVHATAVKYRVPAWVFSPFPVGCATSVVYMSALEAKGILKLPASPFDKEAEELISVPGMPLMRINELDTSSSFVTAPLYPIGKNIGPSLLQAEVVLFSTFQELEPKPVIEFKKILTNAASKENREAGDVYTVGPNLDLSSEGLFESPERNGHEEKERDPCLKFLDTQAERSVLYGAFGCNWNLLPEQMQEMALGLESSGQPFLVLFPPPVRSDKYPTDDIFDVLPPDCVERIKGRGLFVQGWVPQVQILAHPAVGGFLSHCGFNSYLESVCMGVPIITWPLVCEQYMNARYIVDEIQIGIEVTKSYASASLVDRKEVETKVRALFQSEQGKIARKNVQKYRDLAIRSISQNGTTFNNMKTIVARIRDLAAGRTTK</sequence>
<comment type="caution">
    <text evidence="5">The sequence shown here is derived from an EMBL/GenBank/DDBJ whole genome shotgun (WGS) entry which is preliminary data.</text>
</comment>
<dbReference type="EMBL" id="JBJQOH010000001">
    <property type="protein sequence ID" value="KAL3699473.1"/>
    <property type="molecule type" value="Genomic_DNA"/>
</dbReference>
<gene>
    <name evidence="5" type="ORF">R1sor_017495</name>
</gene>
<dbReference type="PROSITE" id="PS00375">
    <property type="entry name" value="UDPGT"/>
    <property type="match status" value="1"/>
</dbReference>
<accession>A0ABD3I7D2</accession>
<dbReference type="InterPro" id="IPR002213">
    <property type="entry name" value="UDP_glucos_trans"/>
</dbReference>
<dbReference type="PANTHER" id="PTHR48045:SF31">
    <property type="entry name" value="UDP-GLYCOSYLTRANSFERASE 76B1-LIKE"/>
    <property type="match status" value="1"/>
</dbReference>
<keyword evidence="2 3" id="KW-0808">Transferase</keyword>
<evidence type="ECO:0000256" key="1">
    <source>
        <dbReference type="ARBA" id="ARBA00009995"/>
    </source>
</evidence>
<dbReference type="Pfam" id="PF00201">
    <property type="entry name" value="UDPGT"/>
    <property type="match status" value="1"/>
</dbReference>
<dbReference type="PANTHER" id="PTHR48045">
    <property type="entry name" value="UDP-GLYCOSYLTRANSFERASE 72B1"/>
    <property type="match status" value="1"/>
</dbReference>
<dbReference type="FunFam" id="3.40.50.2000:FF:000056">
    <property type="entry name" value="Glycosyltransferase"/>
    <property type="match status" value="1"/>
</dbReference>
<dbReference type="SUPFAM" id="SSF53756">
    <property type="entry name" value="UDP-Glycosyltransferase/glycogen phosphorylase"/>
    <property type="match status" value="1"/>
</dbReference>
<dbReference type="CDD" id="cd03784">
    <property type="entry name" value="GT1_Gtf-like"/>
    <property type="match status" value="1"/>
</dbReference>
<evidence type="ECO:0000256" key="3">
    <source>
        <dbReference type="RuleBase" id="RU003718"/>
    </source>
</evidence>
<organism evidence="5 6">
    <name type="scientific">Riccia sorocarpa</name>
    <dbReference type="NCBI Taxonomy" id="122646"/>
    <lineage>
        <taxon>Eukaryota</taxon>
        <taxon>Viridiplantae</taxon>
        <taxon>Streptophyta</taxon>
        <taxon>Embryophyta</taxon>
        <taxon>Marchantiophyta</taxon>
        <taxon>Marchantiopsida</taxon>
        <taxon>Marchantiidae</taxon>
        <taxon>Marchantiales</taxon>
        <taxon>Ricciaceae</taxon>
        <taxon>Riccia</taxon>
    </lineage>
</organism>
<evidence type="ECO:0000256" key="2">
    <source>
        <dbReference type="ARBA" id="ARBA00022679"/>
    </source>
</evidence>
<proteinExistence type="inferred from homology"/>
<reference evidence="5 6" key="1">
    <citation type="submission" date="2024-09" db="EMBL/GenBank/DDBJ databases">
        <title>Chromosome-scale assembly of Riccia sorocarpa.</title>
        <authorList>
            <person name="Paukszto L."/>
        </authorList>
    </citation>
    <scope>NUCLEOTIDE SEQUENCE [LARGE SCALE GENOMIC DNA]</scope>
    <source>
        <strain evidence="5">LP-2024</strain>
        <tissue evidence="5">Aerial parts of the thallus</tissue>
    </source>
</reference>
<dbReference type="Gene3D" id="3.40.50.2000">
    <property type="entry name" value="Glycogen Phosphorylase B"/>
    <property type="match status" value="2"/>
</dbReference>
<protein>
    <recommendedName>
        <fullName evidence="4">Glycosyltransferase</fullName>
        <ecNumber evidence="4">2.4.1.-</ecNumber>
    </recommendedName>
</protein>
<evidence type="ECO:0000256" key="4">
    <source>
        <dbReference type="RuleBase" id="RU362057"/>
    </source>
</evidence>
<keyword evidence="3" id="KW-0328">Glycosyltransferase</keyword>
<name>A0ABD3I7D2_9MARC</name>
<dbReference type="GO" id="GO:0016757">
    <property type="term" value="F:glycosyltransferase activity"/>
    <property type="evidence" value="ECO:0007669"/>
    <property type="project" value="UniProtKB-KW"/>
</dbReference>
<evidence type="ECO:0000313" key="5">
    <source>
        <dbReference type="EMBL" id="KAL3699473.1"/>
    </source>
</evidence>
<dbReference type="InterPro" id="IPR035595">
    <property type="entry name" value="UDP_glycos_trans_CS"/>
</dbReference>
<dbReference type="EC" id="2.4.1.-" evidence="4"/>
<comment type="similarity">
    <text evidence="1 3">Belongs to the UDP-glycosyltransferase family.</text>
</comment>